<dbReference type="Gene3D" id="3.50.30.10">
    <property type="entry name" value="Phosphohistidine domain"/>
    <property type="match status" value="1"/>
</dbReference>
<feature type="binding site" evidence="19">
    <location>
        <begin position="456"/>
        <end position="457"/>
    </location>
    <ligand>
        <name>phosphoenolpyruvate</name>
        <dbReference type="ChEBI" id="CHEBI:58702"/>
    </ligand>
</feature>
<comment type="cofactor">
    <cofactor evidence="2 17 20">
        <name>Mg(2+)</name>
        <dbReference type="ChEBI" id="CHEBI:18420"/>
    </cofactor>
</comment>
<dbReference type="SUPFAM" id="SSF47831">
    <property type="entry name" value="Enzyme I of the PEP:sugar phosphotransferase system HPr-binding (sub)domain"/>
    <property type="match status" value="1"/>
</dbReference>
<name>A0A517N2P3_9BACT</name>
<evidence type="ECO:0000256" key="5">
    <source>
        <dbReference type="ARBA" id="ARBA00007837"/>
    </source>
</evidence>
<dbReference type="PANTHER" id="PTHR46244">
    <property type="entry name" value="PHOSPHOENOLPYRUVATE-PROTEIN PHOSPHOTRANSFERASE"/>
    <property type="match status" value="1"/>
</dbReference>
<evidence type="ECO:0000256" key="17">
    <source>
        <dbReference type="PIRNR" id="PIRNR000732"/>
    </source>
</evidence>
<dbReference type="InterPro" id="IPR015813">
    <property type="entry name" value="Pyrv/PenolPyrv_kinase-like_dom"/>
</dbReference>
<dbReference type="RefSeq" id="WP_145063566.1">
    <property type="nucleotide sequence ID" value="NZ_CP036263.1"/>
</dbReference>
<comment type="subcellular location">
    <subcellularLocation>
        <location evidence="4 17">Cytoplasm</location>
    </subcellularLocation>
</comment>
<dbReference type="EMBL" id="CP036263">
    <property type="protein sequence ID" value="QDT01407.1"/>
    <property type="molecule type" value="Genomic_DNA"/>
</dbReference>
<dbReference type="InterPro" id="IPR006318">
    <property type="entry name" value="PTS_EI-like"/>
</dbReference>
<protein>
    <recommendedName>
        <fullName evidence="7 17">Phosphoenolpyruvate-protein phosphotransferase</fullName>
        <ecNumber evidence="6 17">2.7.3.9</ecNumber>
    </recommendedName>
    <alternativeName>
        <fullName evidence="16 17">Phosphotransferase system, enzyme I</fullName>
    </alternativeName>
</protein>
<dbReference type="InterPro" id="IPR008731">
    <property type="entry name" value="PTS_EIN"/>
</dbReference>
<feature type="binding site" evidence="20">
    <location>
        <position position="457"/>
    </location>
    <ligand>
        <name>Mg(2+)</name>
        <dbReference type="ChEBI" id="CHEBI:18420"/>
    </ligand>
</feature>
<evidence type="ECO:0000256" key="20">
    <source>
        <dbReference type="PIRSR" id="PIRSR000732-3"/>
    </source>
</evidence>
<feature type="binding site" evidence="19">
    <location>
        <position position="467"/>
    </location>
    <ligand>
        <name>phosphoenolpyruvate</name>
        <dbReference type="ChEBI" id="CHEBI:58702"/>
    </ligand>
</feature>
<keyword evidence="15 17" id="KW-0460">Magnesium</keyword>
<accession>A0A517N2P3</accession>
<dbReference type="GO" id="GO:0009401">
    <property type="term" value="P:phosphoenolpyruvate-dependent sugar phosphotransferase system"/>
    <property type="evidence" value="ECO:0007669"/>
    <property type="project" value="UniProtKB-KW"/>
</dbReference>
<keyword evidence="9 17" id="KW-0963">Cytoplasm</keyword>
<evidence type="ECO:0000256" key="8">
    <source>
        <dbReference type="ARBA" id="ARBA00022448"/>
    </source>
</evidence>
<evidence type="ECO:0000256" key="12">
    <source>
        <dbReference type="ARBA" id="ARBA00022683"/>
    </source>
</evidence>
<dbReference type="GO" id="GO:0016301">
    <property type="term" value="F:kinase activity"/>
    <property type="evidence" value="ECO:0007669"/>
    <property type="project" value="UniProtKB-KW"/>
</dbReference>
<reference evidence="25 26" key="1">
    <citation type="submission" date="2019-02" db="EMBL/GenBank/DDBJ databases">
        <title>Deep-cultivation of Planctomycetes and their phenomic and genomic characterization uncovers novel biology.</title>
        <authorList>
            <person name="Wiegand S."/>
            <person name="Jogler M."/>
            <person name="Boedeker C."/>
            <person name="Pinto D."/>
            <person name="Vollmers J."/>
            <person name="Rivas-Marin E."/>
            <person name="Kohn T."/>
            <person name="Peeters S.H."/>
            <person name="Heuer A."/>
            <person name="Rast P."/>
            <person name="Oberbeckmann S."/>
            <person name="Bunk B."/>
            <person name="Jeske O."/>
            <person name="Meyerdierks A."/>
            <person name="Storesund J.E."/>
            <person name="Kallscheuer N."/>
            <person name="Luecker S."/>
            <person name="Lage O.M."/>
            <person name="Pohl T."/>
            <person name="Merkel B.J."/>
            <person name="Hornburger P."/>
            <person name="Mueller R.-W."/>
            <person name="Bruemmer F."/>
            <person name="Labrenz M."/>
            <person name="Spormann A.M."/>
            <person name="Op den Camp H."/>
            <person name="Overmann J."/>
            <person name="Amann R."/>
            <person name="Jetten M.S.M."/>
            <person name="Mascher T."/>
            <person name="Medema M.H."/>
            <person name="Devos D.P."/>
            <person name="Kaster A.-K."/>
            <person name="Ovreas L."/>
            <person name="Rohde M."/>
            <person name="Galperin M.Y."/>
            <person name="Jogler C."/>
        </authorList>
    </citation>
    <scope>NUCLEOTIDE SEQUENCE [LARGE SCALE GENOMIC DNA]</scope>
    <source>
        <strain evidence="25 26">HG15A2</strain>
    </source>
</reference>
<evidence type="ECO:0000256" key="9">
    <source>
        <dbReference type="ARBA" id="ARBA00022490"/>
    </source>
</evidence>
<dbReference type="Pfam" id="PF05524">
    <property type="entry name" value="PEP-utilisers_N"/>
    <property type="match status" value="1"/>
</dbReference>
<dbReference type="Gene3D" id="1.10.274.10">
    <property type="entry name" value="PtsI, HPr-binding domain"/>
    <property type="match status" value="1"/>
</dbReference>
<evidence type="ECO:0000256" key="7">
    <source>
        <dbReference type="ARBA" id="ARBA00016544"/>
    </source>
</evidence>
<dbReference type="PANTHER" id="PTHR46244:SF3">
    <property type="entry name" value="PHOSPHOENOLPYRUVATE-PROTEIN PHOSPHOTRANSFERASE"/>
    <property type="match status" value="1"/>
</dbReference>
<dbReference type="SUPFAM" id="SSF52009">
    <property type="entry name" value="Phosphohistidine domain"/>
    <property type="match status" value="1"/>
</dbReference>
<comment type="catalytic activity">
    <reaction evidence="1 17">
        <text>L-histidyl-[protein] + phosphoenolpyruvate = N(pros)-phospho-L-histidyl-[protein] + pyruvate</text>
        <dbReference type="Rhea" id="RHEA:23880"/>
        <dbReference type="Rhea" id="RHEA-COMP:9745"/>
        <dbReference type="Rhea" id="RHEA-COMP:9746"/>
        <dbReference type="ChEBI" id="CHEBI:15361"/>
        <dbReference type="ChEBI" id="CHEBI:29979"/>
        <dbReference type="ChEBI" id="CHEBI:58702"/>
        <dbReference type="ChEBI" id="CHEBI:64837"/>
        <dbReference type="EC" id="2.7.3.9"/>
    </reaction>
</comment>
<comment type="similarity">
    <text evidence="5 17">Belongs to the PEP-utilizing enzyme family.</text>
</comment>
<keyword evidence="25" id="KW-0670">Pyruvate</keyword>
<keyword evidence="12 17" id="KW-0598">Phosphotransferase system</keyword>
<dbReference type="Gene3D" id="3.20.20.60">
    <property type="entry name" value="Phosphoenolpyruvate-binding domains"/>
    <property type="match status" value="1"/>
</dbReference>
<evidence type="ECO:0000256" key="21">
    <source>
        <dbReference type="SAM" id="Coils"/>
    </source>
</evidence>
<dbReference type="InterPro" id="IPR036618">
    <property type="entry name" value="PtsI_HPr-bd_sf"/>
</dbReference>
<dbReference type="OrthoDB" id="9765468at2"/>
<comment type="function">
    <text evidence="3 17">General (non sugar-specific) component of the phosphoenolpyruvate-dependent sugar phosphotransferase system (sugar PTS). This major carbohydrate active-transport system catalyzes the phosphorylation of incoming sugar substrates concomitantly with their translocation across the cell membrane. Enzyme I transfers the phosphoryl group from phosphoenolpyruvate (PEP) to the phosphoryl carrier protein (HPr).</text>
</comment>
<keyword evidence="21" id="KW-0175">Coiled coil</keyword>
<evidence type="ECO:0000256" key="2">
    <source>
        <dbReference type="ARBA" id="ARBA00001946"/>
    </source>
</evidence>
<feature type="binding site" evidence="19">
    <location>
        <position position="334"/>
    </location>
    <ligand>
        <name>phosphoenolpyruvate</name>
        <dbReference type="ChEBI" id="CHEBI:58702"/>
    </ligand>
</feature>
<dbReference type="InterPro" id="IPR040442">
    <property type="entry name" value="Pyrv_kinase-like_dom_sf"/>
</dbReference>
<dbReference type="PIRSF" id="PIRSF000732">
    <property type="entry name" value="PTS_enzyme_I"/>
    <property type="match status" value="1"/>
</dbReference>
<feature type="coiled-coil region" evidence="21">
    <location>
        <begin position="35"/>
        <end position="62"/>
    </location>
</feature>
<dbReference type="SUPFAM" id="SSF51621">
    <property type="entry name" value="Phosphoenolpyruvate/pyruvate domain"/>
    <property type="match status" value="1"/>
</dbReference>
<dbReference type="InterPro" id="IPR008279">
    <property type="entry name" value="PEP-util_enz_mobile_dom"/>
</dbReference>
<evidence type="ECO:0000313" key="26">
    <source>
        <dbReference type="Proteomes" id="UP000319852"/>
    </source>
</evidence>
<evidence type="ECO:0000256" key="14">
    <source>
        <dbReference type="ARBA" id="ARBA00022777"/>
    </source>
</evidence>
<evidence type="ECO:0000259" key="23">
    <source>
        <dbReference type="Pfam" id="PF02896"/>
    </source>
</evidence>
<dbReference type="GO" id="GO:0008965">
    <property type="term" value="F:phosphoenolpyruvate-protein phosphotransferase activity"/>
    <property type="evidence" value="ECO:0007669"/>
    <property type="project" value="UniProtKB-EC"/>
</dbReference>
<evidence type="ECO:0000256" key="10">
    <source>
        <dbReference type="ARBA" id="ARBA00022597"/>
    </source>
</evidence>
<evidence type="ECO:0000256" key="4">
    <source>
        <dbReference type="ARBA" id="ARBA00004496"/>
    </source>
</evidence>
<dbReference type="PRINTS" id="PR01736">
    <property type="entry name" value="PHPHTRNFRASE"/>
</dbReference>
<dbReference type="NCBIfam" id="TIGR01417">
    <property type="entry name" value="PTS_I_fam"/>
    <property type="match status" value="1"/>
</dbReference>
<feature type="binding site" evidence="19">
    <location>
        <position position="298"/>
    </location>
    <ligand>
        <name>phosphoenolpyruvate</name>
        <dbReference type="ChEBI" id="CHEBI:58702"/>
    </ligand>
</feature>
<proteinExistence type="inferred from homology"/>
<feature type="active site" description="Tele-phosphohistidine intermediate" evidence="18">
    <location>
        <position position="191"/>
    </location>
</feature>
<evidence type="ECO:0000256" key="16">
    <source>
        <dbReference type="ARBA" id="ARBA00033235"/>
    </source>
</evidence>
<evidence type="ECO:0000256" key="15">
    <source>
        <dbReference type="ARBA" id="ARBA00022842"/>
    </source>
</evidence>
<dbReference type="GO" id="GO:0005737">
    <property type="term" value="C:cytoplasm"/>
    <property type="evidence" value="ECO:0007669"/>
    <property type="project" value="UniProtKB-SubCell"/>
</dbReference>
<evidence type="ECO:0000256" key="19">
    <source>
        <dbReference type="PIRSR" id="PIRSR000732-2"/>
    </source>
</evidence>
<dbReference type="Pfam" id="PF02896">
    <property type="entry name" value="PEP-utilizers_C"/>
    <property type="match status" value="1"/>
</dbReference>
<keyword evidence="8 17" id="KW-0813">Transport</keyword>
<evidence type="ECO:0000259" key="24">
    <source>
        <dbReference type="Pfam" id="PF05524"/>
    </source>
</evidence>
<dbReference type="KEGG" id="amob:HG15A2_47490"/>
<dbReference type="AlphaFoldDB" id="A0A517N2P3"/>
<evidence type="ECO:0000256" key="3">
    <source>
        <dbReference type="ARBA" id="ARBA00002728"/>
    </source>
</evidence>
<gene>
    <name evidence="25" type="primary">ptsI_2</name>
    <name evidence="25" type="ORF">HG15A2_47490</name>
</gene>
<feature type="domain" description="PEP-utilising enzyme C-terminal" evidence="23">
    <location>
        <begin position="254"/>
        <end position="542"/>
    </location>
</feature>
<sequence length="580" mass="64601">MERLQGIAVSPGVAIGEALVLDNEGFRIPRRFLPRDAVEEELDRLHKALESATSEVERNRDRVAAELGDEYAAIFSAHLQMMRDKRLHEEVEELIRTRHYSPEYAVSRSLRKYAKIFESLDGEYMAERANDIFDIEKRILRNLLGMRREELSQVTSPVLVLARNLTPSETANLNPQFVMGMVTEVGGPGSHTAIVAEGLGIPAVVGVGLFLTDVSGGDTVIIDGDQGQIILNPDEETLARYRHEVEEQRSLAAKLETLRELPAITTDGQVVQLLGNIEFPHEVTQCLERGADGIGLYRTEFLYLGREDDPSEDTHYEAYSGVAKAMGDKPVVVRTLDLGADKMRMLPNPEDERNPFLGLRSIRLALRNRDLFRTQLRAILRASVHGNIRLMFPLISTMLEFRQAKMVLADAMEDLEEAGVPFDRDIKVGMMVEVPSAVVMMDRFVEVADFFSIGTNDLVQYCLAVDRSNKDVANLYTAADPAVLRLIRDTVNAAKAADRPVSMCGQMCGNPMYTMLLLGLGLRSMSVTPAAVPEIKRVCRSVSIAQCEAIAQHVMTLENARDIKTYLRDELSGVFPELPV</sequence>
<feature type="domain" description="Phosphotransferase system enzyme I N-terminal" evidence="24">
    <location>
        <begin position="5"/>
        <end position="128"/>
    </location>
</feature>
<keyword evidence="26" id="KW-1185">Reference proteome</keyword>
<keyword evidence="11 17" id="KW-0808">Transferase</keyword>
<keyword evidence="10 17" id="KW-0762">Sugar transport</keyword>
<keyword evidence="14 17" id="KW-0418">Kinase</keyword>
<dbReference type="InterPro" id="IPR000121">
    <property type="entry name" value="PEP_util_C"/>
</dbReference>
<dbReference type="EC" id="2.7.3.9" evidence="6 17"/>
<dbReference type="InterPro" id="IPR024692">
    <property type="entry name" value="PTS_EI"/>
</dbReference>
<dbReference type="GO" id="GO:0046872">
    <property type="term" value="F:metal ion binding"/>
    <property type="evidence" value="ECO:0007669"/>
    <property type="project" value="UniProtKB-KW"/>
</dbReference>
<evidence type="ECO:0000256" key="13">
    <source>
        <dbReference type="ARBA" id="ARBA00022723"/>
    </source>
</evidence>
<evidence type="ECO:0000259" key="22">
    <source>
        <dbReference type="Pfam" id="PF00391"/>
    </source>
</evidence>
<dbReference type="Proteomes" id="UP000319852">
    <property type="component" value="Chromosome"/>
</dbReference>
<evidence type="ECO:0000256" key="6">
    <source>
        <dbReference type="ARBA" id="ARBA00012232"/>
    </source>
</evidence>
<organism evidence="25 26">
    <name type="scientific">Adhaeretor mobilis</name>
    <dbReference type="NCBI Taxonomy" id="1930276"/>
    <lineage>
        <taxon>Bacteria</taxon>
        <taxon>Pseudomonadati</taxon>
        <taxon>Planctomycetota</taxon>
        <taxon>Planctomycetia</taxon>
        <taxon>Pirellulales</taxon>
        <taxon>Lacipirellulaceae</taxon>
        <taxon>Adhaeretor</taxon>
    </lineage>
</organism>
<dbReference type="InterPro" id="IPR036637">
    <property type="entry name" value="Phosphohistidine_dom_sf"/>
</dbReference>
<feature type="binding site" evidence="20">
    <location>
        <position position="433"/>
    </location>
    <ligand>
        <name>Mg(2+)</name>
        <dbReference type="ChEBI" id="CHEBI:18420"/>
    </ligand>
</feature>
<evidence type="ECO:0000256" key="11">
    <source>
        <dbReference type="ARBA" id="ARBA00022679"/>
    </source>
</evidence>
<keyword evidence="13 17" id="KW-0479">Metal-binding</keyword>
<feature type="active site" description="Proton donor" evidence="18">
    <location>
        <position position="504"/>
    </location>
</feature>
<feature type="domain" description="PEP-utilising enzyme mobile" evidence="22">
    <location>
        <begin position="157"/>
        <end position="227"/>
    </location>
</feature>
<evidence type="ECO:0000256" key="1">
    <source>
        <dbReference type="ARBA" id="ARBA00000683"/>
    </source>
</evidence>
<evidence type="ECO:0000256" key="18">
    <source>
        <dbReference type="PIRSR" id="PIRSR000732-1"/>
    </source>
</evidence>
<evidence type="ECO:0000313" key="25">
    <source>
        <dbReference type="EMBL" id="QDT01407.1"/>
    </source>
</evidence>
<dbReference type="InterPro" id="IPR050499">
    <property type="entry name" value="PEP-utilizing_PTS_enzyme"/>
</dbReference>
<dbReference type="Pfam" id="PF00391">
    <property type="entry name" value="PEP-utilizers"/>
    <property type="match status" value="1"/>
</dbReference>